<dbReference type="Pfam" id="PF13181">
    <property type="entry name" value="TPR_8"/>
    <property type="match status" value="1"/>
</dbReference>
<feature type="compositionally biased region" description="Polar residues" evidence="4">
    <location>
        <begin position="226"/>
        <end position="241"/>
    </location>
</feature>
<dbReference type="SMART" id="SM00028">
    <property type="entry name" value="TPR"/>
    <property type="match status" value="8"/>
</dbReference>
<dbReference type="GO" id="GO:0005680">
    <property type="term" value="C:anaphase-promoting complex"/>
    <property type="evidence" value="ECO:0007669"/>
    <property type="project" value="TreeGrafter"/>
</dbReference>
<dbReference type="SUPFAM" id="SSF48452">
    <property type="entry name" value="TPR-like"/>
    <property type="match status" value="2"/>
</dbReference>
<sequence length="707" mass="77156">MALSQSGLGAAEKSLRQIVWQSLDLDCLDSAEFACQRLVALDASNNDSVHLMGLVLFRQRRYKSAADLTANVPHIGCAYIHAKCCVELETPQAGIEGLEAVRNLWPSSKHNVADGERMVLPNSRALNEVLGRLHELNGDKKAAVQSYAGAITANPFIWGPIESISRMGVALRTDSMFKPEALRVGNEEISNGGAATSDPFGPNSASSVASSSTAGGGALGPPGASNTVRPTFTFKTGQNFLRNRLPATPTTATTNDDNSSMPNDDAFSTPSDGRRAAVALPLAPQKRSSRNISTSGDGSKPVFEIPRRQIHTTVKRTARGGASSSNTTNLTSASTASTASTSSSSSASSSAPGAGGTSSLKRTASGRLSGIHEAEQYLCALFRDLASAQVNFSRYQCSDAVKTLSKLSPAQRDTPFVLSMLGRLHFELVNYEEAYKIFQRLRSLDRNRVKDMEYFSTLLWHLRKDVELSFLAHELIDIDRKSPQAWCALGNSFSLQRETDQALKCFKRAIQLDPKSPYAYTLQAHEYVASDAYENAQDSFRLAIRADNRHYNAWYGLGMVFMRLGNVDMAELHFNRAITINPSNVVLICCIGMVLEKKSMHAEALDQYTRACELQPKSALSLYRRARALINLRMYNAALVEFDKLCTLAPDEASVHFLLGQLYKILQNFDLAIKHFTIALNLDPKGSHLIKEALSTLTTDPNLTLPS</sequence>
<protein>
    <submittedName>
        <fullName evidence="5">ARAD1B03102p</fullName>
    </submittedName>
</protein>
<dbReference type="Gene3D" id="1.25.40.10">
    <property type="entry name" value="Tetratricopeptide repeat domain"/>
    <property type="match status" value="4"/>
</dbReference>
<dbReference type="PhylomeDB" id="A0A060T5A8"/>
<dbReference type="Pfam" id="PF00515">
    <property type="entry name" value="TPR_1"/>
    <property type="match status" value="2"/>
</dbReference>
<dbReference type="PANTHER" id="PTHR12558">
    <property type="entry name" value="CELL DIVISION CYCLE 16,23,27"/>
    <property type="match status" value="1"/>
</dbReference>
<evidence type="ECO:0000256" key="4">
    <source>
        <dbReference type="SAM" id="MobiDB-lite"/>
    </source>
</evidence>
<evidence type="ECO:0000256" key="1">
    <source>
        <dbReference type="ARBA" id="ARBA00022803"/>
    </source>
</evidence>
<dbReference type="AlphaFoldDB" id="A0A060T5A8"/>
<evidence type="ECO:0000313" key="5">
    <source>
        <dbReference type="EMBL" id="CDP36004.1"/>
    </source>
</evidence>
<evidence type="ECO:0000256" key="2">
    <source>
        <dbReference type="ARBA" id="ARBA00038210"/>
    </source>
</evidence>
<dbReference type="EMBL" id="HG937692">
    <property type="protein sequence ID" value="CDP36004.1"/>
    <property type="molecule type" value="Genomic_DNA"/>
</dbReference>
<evidence type="ECO:0000256" key="3">
    <source>
        <dbReference type="PROSITE-ProRule" id="PRU00339"/>
    </source>
</evidence>
<name>A0A060T5A8_BLAAD</name>
<dbReference type="GO" id="GO:0005737">
    <property type="term" value="C:cytoplasm"/>
    <property type="evidence" value="ECO:0007669"/>
    <property type="project" value="TreeGrafter"/>
</dbReference>
<feature type="compositionally biased region" description="Low complexity" evidence="4">
    <location>
        <begin position="201"/>
        <end position="213"/>
    </location>
</feature>
<dbReference type="InterPro" id="IPR019734">
    <property type="entry name" value="TPR_rpt"/>
</dbReference>
<dbReference type="GO" id="GO:0051301">
    <property type="term" value="P:cell division"/>
    <property type="evidence" value="ECO:0007669"/>
    <property type="project" value="TreeGrafter"/>
</dbReference>
<dbReference type="PROSITE" id="PS50293">
    <property type="entry name" value="TPR_REGION"/>
    <property type="match status" value="2"/>
</dbReference>
<accession>A0A060T5A8</accession>
<comment type="similarity">
    <text evidence="2">Belongs to the APC3/CDC27 family.</text>
</comment>
<feature type="repeat" description="TPR" evidence="3">
    <location>
        <begin position="551"/>
        <end position="584"/>
    </location>
</feature>
<dbReference type="InterPro" id="IPR011990">
    <property type="entry name" value="TPR-like_helical_dom_sf"/>
</dbReference>
<reference evidence="5" key="2">
    <citation type="submission" date="2014-06" db="EMBL/GenBank/DDBJ databases">
        <title>The complete genome of Blastobotrys (Arxula) adeninivorans LS3 - a yeast of biotechnological interest.</title>
        <authorList>
            <person name="Kunze G."/>
            <person name="Gaillardin C."/>
            <person name="Czernicka M."/>
            <person name="Durrens P."/>
            <person name="Martin T."/>
            <person name="Boer E."/>
            <person name="Gabaldon T."/>
            <person name="Cruz J."/>
            <person name="Talla E."/>
            <person name="Marck C."/>
            <person name="Goffeau A."/>
            <person name="Barbe V."/>
            <person name="Baret P."/>
            <person name="Baronian K."/>
            <person name="Beier S."/>
            <person name="Bleykasten C."/>
            <person name="Bode R."/>
            <person name="Casaregola S."/>
            <person name="Despons L."/>
            <person name="Fairhead C."/>
            <person name="Giersberg M."/>
            <person name="Gierski P."/>
            <person name="Hahnel U."/>
            <person name="Hartmann A."/>
            <person name="Jankowska D."/>
            <person name="Jubin C."/>
            <person name="Jung P."/>
            <person name="Lafontaine I."/>
            <person name="Leh-Louis V."/>
            <person name="Lemaire M."/>
            <person name="Marcet-Houben M."/>
            <person name="Mascher M."/>
            <person name="Morel G."/>
            <person name="Richard G.-F."/>
            <person name="Riechen J."/>
            <person name="Sacerdot C."/>
            <person name="Sarkar A."/>
            <person name="Savel G."/>
            <person name="Schacherer J."/>
            <person name="Sherman D."/>
            <person name="Straub M.-L."/>
            <person name="Stein N."/>
            <person name="Thierry A."/>
            <person name="Trautwein-Schult A."/>
            <person name="Westhof E."/>
            <person name="Worch S."/>
            <person name="Dujon B."/>
            <person name="Souciet J.-L."/>
            <person name="Wincker P."/>
            <person name="Scholz U."/>
            <person name="Neuveglise N."/>
        </authorList>
    </citation>
    <scope>NUCLEOTIDE SEQUENCE</scope>
    <source>
        <strain evidence="5">LS3</strain>
    </source>
</reference>
<dbReference type="GO" id="GO:0016567">
    <property type="term" value="P:protein ubiquitination"/>
    <property type="evidence" value="ECO:0007669"/>
    <property type="project" value="TreeGrafter"/>
</dbReference>
<feature type="region of interest" description="Disordered" evidence="4">
    <location>
        <begin position="189"/>
        <end position="362"/>
    </location>
</feature>
<keyword evidence="1 3" id="KW-0802">TPR repeat</keyword>
<dbReference type="PANTHER" id="PTHR12558:SF13">
    <property type="entry name" value="CELL DIVISION CYCLE PROTEIN 27 HOMOLOG"/>
    <property type="match status" value="1"/>
</dbReference>
<feature type="repeat" description="TPR" evidence="3">
    <location>
        <begin position="415"/>
        <end position="448"/>
    </location>
</feature>
<dbReference type="GO" id="GO:0007091">
    <property type="term" value="P:metaphase/anaphase transition of mitotic cell cycle"/>
    <property type="evidence" value="ECO:0007669"/>
    <property type="project" value="TreeGrafter"/>
</dbReference>
<feature type="compositionally biased region" description="Basic residues" evidence="4">
    <location>
        <begin position="308"/>
        <end position="318"/>
    </location>
</feature>
<organism evidence="5">
    <name type="scientific">Blastobotrys adeninivorans</name>
    <name type="common">Yeast</name>
    <name type="synonym">Arxula adeninivorans</name>
    <dbReference type="NCBI Taxonomy" id="409370"/>
    <lineage>
        <taxon>Eukaryota</taxon>
        <taxon>Fungi</taxon>
        <taxon>Dikarya</taxon>
        <taxon>Ascomycota</taxon>
        <taxon>Saccharomycotina</taxon>
        <taxon>Dipodascomycetes</taxon>
        <taxon>Dipodascales</taxon>
        <taxon>Trichomonascaceae</taxon>
        <taxon>Blastobotrys</taxon>
    </lineage>
</organism>
<feature type="repeat" description="TPR" evidence="3">
    <location>
        <begin position="653"/>
        <end position="686"/>
    </location>
</feature>
<gene>
    <name evidence="5" type="ORF">GNLVRS02_ARAD1B03102g</name>
</gene>
<feature type="repeat" description="TPR" evidence="3">
    <location>
        <begin position="483"/>
        <end position="516"/>
    </location>
</feature>
<dbReference type="PROSITE" id="PS50005">
    <property type="entry name" value="TPR"/>
    <property type="match status" value="4"/>
</dbReference>
<dbReference type="GO" id="GO:0031145">
    <property type="term" value="P:anaphase-promoting complex-dependent catabolic process"/>
    <property type="evidence" value="ECO:0007669"/>
    <property type="project" value="TreeGrafter"/>
</dbReference>
<feature type="compositionally biased region" description="Low complexity" evidence="4">
    <location>
        <begin position="246"/>
        <end position="260"/>
    </location>
</feature>
<dbReference type="Pfam" id="PF12895">
    <property type="entry name" value="ANAPC3"/>
    <property type="match status" value="1"/>
</dbReference>
<reference evidence="5" key="1">
    <citation type="submission" date="2014-02" db="EMBL/GenBank/DDBJ databases">
        <authorList>
            <person name="Genoscope - CEA"/>
        </authorList>
    </citation>
    <scope>NUCLEOTIDE SEQUENCE</scope>
    <source>
        <strain evidence="5">LS3</strain>
    </source>
</reference>
<feature type="compositionally biased region" description="Low complexity" evidence="4">
    <location>
        <begin position="320"/>
        <end position="352"/>
    </location>
</feature>
<proteinExistence type="inferred from homology"/>